<evidence type="ECO:0000256" key="7">
    <source>
        <dbReference type="ARBA" id="ARBA00023204"/>
    </source>
</evidence>
<evidence type="ECO:0000256" key="1">
    <source>
        <dbReference type="ARBA" id="ARBA00004123"/>
    </source>
</evidence>
<feature type="domain" description="UmuC" evidence="9">
    <location>
        <begin position="9"/>
        <end position="111"/>
    </location>
</feature>
<dbReference type="InterPro" id="IPR043128">
    <property type="entry name" value="Rev_trsase/Diguanyl_cyclase"/>
</dbReference>
<dbReference type="Pfam" id="PF00817">
    <property type="entry name" value="IMS"/>
    <property type="match status" value="1"/>
</dbReference>
<evidence type="ECO:0000256" key="2">
    <source>
        <dbReference type="ARBA" id="ARBA00022679"/>
    </source>
</evidence>
<dbReference type="GO" id="GO:0042276">
    <property type="term" value="P:error-prone translesion synthesis"/>
    <property type="evidence" value="ECO:0007669"/>
    <property type="project" value="TreeGrafter"/>
</dbReference>
<reference evidence="10" key="2">
    <citation type="submission" date="2025-09" db="UniProtKB">
        <authorList>
            <consortium name="Ensembl"/>
        </authorList>
    </citation>
    <scope>IDENTIFICATION</scope>
</reference>
<dbReference type="GeneTree" id="ENSGT00940000157048"/>
<dbReference type="PROSITE" id="PS50173">
    <property type="entry name" value="UMUC"/>
    <property type="match status" value="1"/>
</dbReference>
<dbReference type="GO" id="GO:0006281">
    <property type="term" value="P:DNA repair"/>
    <property type="evidence" value="ECO:0007669"/>
    <property type="project" value="UniProtKB-KW"/>
</dbReference>
<keyword evidence="6" id="KW-0460">Magnesium</keyword>
<keyword evidence="8" id="KW-0539">Nucleus</keyword>
<dbReference type="Proteomes" id="UP000233040">
    <property type="component" value="Unassembled WGS sequence"/>
</dbReference>
<dbReference type="Ensembl" id="ENSCCAT00000022634.1">
    <property type="protein sequence ID" value="ENSCCAP00000005315.1"/>
    <property type="gene ID" value="ENSCCAG00000020388.1"/>
</dbReference>
<proteinExistence type="predicted"/>
<dbReference type="GO" id="GO:0003887">
    <property type="term" value="F:DNA-directed DNA polymerase activity"/>
    <property type="evidence" value="ECO:0007669"/>
    <property type="project" value="TreeGrafter"/>
</dbReference>
<dbReference type="GO" id="GO:0035861">
    <property type="term" value="C:site of double-strand break"/>
    <property type="evidence" value="ECO:0007669"/>
    <property type="project" value="TreeGrafter"/>
</dbReference>
<sequence>MDTGQEHVVALMNMDCFFVVGVHVEQQQNSHLRNKLCAVVQYKSWKRGGIIAVSYEAQLFGADDAKKLCPGLLLAQVHESRGKANLAKYREASAEVMEVMSCFAAYVDLTSAVQERLQKLQGRPISADFLPSTYNEGCPQGPTTAEETVQKRYSIASYSFCFLPLEPALKLILQPE</sequence>
<comment type="subcellular location">
    <subcellularLocation>
        <location evidence="1">Nucleus</location>
    </subcellularLocation>
</comment>
<dbReference type="GO" id="GO:0046872">
    <property type="term" value="F:metal ion binding"/>
    <property type="evidence" value="ECO:0007669"/>
    <property type="project" value="UniProtKB-KW"/>
</dbReference>
<evidence type="ECO:0000256" key="8">
    <source>
        <dbReference type="ARBA" id="ARBA00023242"/>
    </source>
</evidence>
<keyword evidence="7" id="KW-0234">DNA repair</keyword>
<accession>A0A2K5PNW4</accession>
<keyword evidence="3" id="KW-0548">Nucleotidyltransferase</keyword>
<dbReference type="STRING" id="9516.ENSCCAP00000005315"/>
<name>A0A2K5PNW4_CEBIM</name>
<evidence type="ECO:0000256" key="5">
    <source>
        <dbReference type="ARBA" id="ARBA00022763"/>
    </source>
</evidence>
<dbReference type="InterPro" id="IPR052230">
    <property type="entry name" value="DNA_polymerase_eta"/>
</dbReference>
<dbReference type="GO" id="GO:0005657">
    <property type="term" value="C:replication fork"/>
    <property type="evidence" value="ECO:0007669"/>
    <property type="project" value="TreeGrafter"/>
</dbReference>
<dbReference type="SUPFAM" id="SSF56672">
    <property type="entry name" value="DNA/RNA polymerases"/>
    <property type="match status" value="1"/>
</dbReference>
<evidence type="ECO:0000256" key="6">
    <source>
        <dbReference type="ARBA" id="ARBA00022842"/>
    </source>
</evidence>
<evidence type="ECO:0000256" key="4">
    <source>
        <dbReference type="ARBA" id="ARBA00022723"/>
    </source>
</evidence>
<dbReference type="InterPro" id="IPR001126">
    <property type="entry name" value="UmuC"/>
</dbReference>
<keyword evidence="4" id="KW-0479">Metal-binding</keyword>
<dbReference type="Gene3D" id="3.40.1170.60">
    <property type="match status" value="1"/>
</dbReference>
<dbReference type="OMA" id="EKMENTY"/>
<dbReference type="GO" id="GO:0005634">
    <property type="term" value="C:nucleus"/>
    <property type="evidence" value="ECO:0007669"/>
    <property type="project" value="UniProtKB-SubCell"/>
</dbReference>
<evidence type="ECO:0000256" key="3">
    <source>
        <dbReference type="ARBA" id="ARBA00022695"/>
    </source>
</evidence>
<evidence type="ECO:0000259" key="9">
    <source>
        <dbReference type="PROSITE" id="PS50173"/>
    </source>
</evidence>
<dbReference type="PANTHER" id="PTHR45873:SF1">
    <property type="entry name" value="DNA POLYMERASE ETA"/>
    <property type="match status" value="1"/>
</dbReference>
<organism evidence="10 11">
    <name type="scientific">Cebus imitator</name>
    <name type="common">Panamanian white-faced capuchin</name>
    <name type="synonym">Cebus capucinus imitator</name>
    <dbReference type="NCBI Taxonomy" id="2715852"/>
    <lineage>
        <taxon>Eukaryota</taxon>
        <taxon>Metazoa</taxon>
        <taxon>Chordata</taxon>
        <taxon>Craniata</taxon>
        <taxon>Vertebrata</taxon>
        <taxon>Euteleostomi</taxon>
        <taxon>Mammalia</taxon>
        <taxon>Eutheria</taxon>
        <taxon>Euarchontoglires</taxon>
        <taxon>Primates</taxon>
        <taxon>Haplorrhini</taxon>
        <taxon>Platyrrhini</taxon>
        <taxon>Cebidae</taxon>
        <taxon>Cebinae</taxon>
        <taxon>Cebus</taxon>
    </lineage>
</organism>
<dbReference type="Gene3D" id="3.30.70.270">
    <property type="match status" value="1"/>
</dbReference>
<dbReference type="FunFam" id="3.40.1170.60:FF:000003">
    <property type="entry name" value="DNA polymerase eta"/>
    <property type="match status" value="1"/>
</dbReference>
<keyword evidence="5" id="KW-0227">DNA damage</keyword>
<dbReference type="AlphaFoldDB" id="A0A2K5PNW4"/>
<keyword evidence="11" id="KW-1185">Reference proteome</keyword>
<evidence type="ECO:0000313" key="10">
    <source>
        <dbReference type="Ensembl" id="ENSCCAP00000005315.1"/>
    </source>
</evidence>
<keyword evidence="2" id="KW-0808">Transferase</keyword>
<dbReference type="GO" id="GO:0009314">
    <property type="term" value="P:response to radiation"/>
    <property type="evidence" value="ECO:0007669"/>
    <property type="project" value="TreeGrafter"/>
</dbReference>
<evidence type="ECO:0000313" key="11">
    <source>
        <dbReference type="Proteomes" id="UP000233040"/>
    </source>
</evidence>
<reference evidence="10" key="1">
    <citation type="submission" date="2025-08" db="UniProtKB">
        <authorList>
            <consortium name="Ensembl"/>
        </authorList>
    </citation>
    <scope>IDENTIFICATION</scope>
</reference>
<dbReference type="PANTHER" id="PTHR45873">
    <property type="entry name" value="DNA POLYMERASE ETA"/>
    <property type="match status" value="1"/>
</dbReference>
<dbReference type="InterPro" id="IPR043502">
    <property type="entry name" value="DNA/RNA_pol_sf"/>
</dbReference>
<protein>
    <recommendedName>
        <fullName evidence="9">UmuC domain-containing protein</fullName>
    </recommendedName>
</protein>